<comment type="pathway">
    <text evidence="5">Cell wall biogenesis; teichoic acid biosynthesis.</text>
</comment>
<reference evidence="6 7" key="1">
    <citation type="submission" date="2019-08" db="EMBL/GenBank/DDBJ databases">
        <title>Calorimonas adulescens gen. nov., sp. nov., an anaerobic thermophilic bacterium from Sakhalin hot spring.</title>
        <authorList>
            <person name="Khomyakova M.A."/>
            <person name="Merkel A.Y."/>
            <person name="Novikov A."/>
            <person name="Bonch-Osmolovskaya E.A."/>
            <person name="Slobodkin A.I."/>
        </authorList>
    </citation>
    <scope>NUCLEOTIDE SEQUENCE [LARGE SCALE GENOMIC DNA]</scope>
    <source>
        <strain evidence="6 7">A05MB</strain>
    </source>
</reference>
<dbReference type="Pfam" id="PF03808">
    <property type="entry name" value="Glyco_tran_WecG"/>
    <property type="match status" value="1"/>
</dbReference>
<dbReference type="PANTHER" id="PTHR34136">
    <property type="match status" value="1"/>
</dbReference>
<comment type="catalytic activity">
    <reaction evidence="5">
        <text>UDP-N-acetyl-alpha-D-mannosamine + N-acetyl-alpha-D-glucosaminyl-di-trans,octa-cis-undecaprenyl diphosphate = N-acetyl-beta-D-mannosaminyl-(1-&gt;4)-N-acetyl-alpha-D-glucosaminyl di-trans,octa-cis-undecaprenyl diphosphate + UDP + H(+)</text>
        <dbReference type="Rhea" id="RHEA:16053"/>
        <dbReference type="ChEBI" id="CHEBI:15378"/>
        <dbReference type="ChEBI" id="CHEBI:58223"/>
        <dbReference type="ChEBI" id="CHEBI:62959"/>
        <dbReference type="ChEBI" id="CHEBI:68623"/>
        <dbReference type="ChEBI" id="CHEBI:132210"/>
        <dbReference type="EC" id="2.4.1.187"/>
    </reaction>
</comment>
<evidence type="ECO:0000256" key="4">
    <source>
        <dbReference type="ARBA" id="ARBA00023316"/>
    </source>
</evidence>
<dbReference type="EC" id="2.4.1.187" evidence="5"/>
<dbReference type="GO" id="GO:0019350">
    <property type="term" value="P:teichoic acid biosynthetic process"/>
    <property type="evidence" value="ECO:0007669"/>
    <property type="project" value="UniProtKB-UniRule"/>
</dbReference>
<comment type="caution">
    <text evidence="6">The sequence shown here is derived from an EMBL/GenBank/DDBJ whole genome shotgun (WGS) entry which is preliminary data.</text>
</comment>
<keyword evidence="2 5" id="KW-0808">Transferase</keyword>
<dbReference type="RefSeq" id="WP_149545958.1">
    <property type="nucleotide sequence ID" value="NZ_VTPS01000018.1"/>
</dbReference>
<evidence type="ECO:0000256" key="1">
    <source>
        <dbReference type="ARBA" id="ARBA00022676"/>
    </source>
</evidence>
<dbReference type="PANTHER" id="PTHR34136:SF1">
    <property type="entry name" value="UDP-N-ACETYL-D-MANNOSAMINURONIC ACID TRANSFERASE"/>
    <property type="match status" value="1"/>
</dbReference>
<dbReference type="GO" id="GO:0071555">
    <property type="term" value="P:cell wall organization"/>
    <property type="evidence" value="ECO:0007669"/>
    <property type="project" value="UniProtKB-KW"/>
</dbReference>
<evidence type="ECO:0000256" key="3">
    <source>
        <dbReference type="ARBA" id="ARBA00022944"/>
    </source>
</evidence>
<protein>
    <recommendedName>
        <fullName evidence="5">N-acetylglucosaminyldiphosphoundecaprenol N-acetyl-beta-D-mannosaminyltransferase</fullName>
        <ecNumber evidence="5">2.4.1.187</ecNumber>
    </recommendedName>
    <alternativeName>
        <fullName evidence="5">N-acetylmannosaminyltransferase</fullName>
    </alternativeName>
    <alternativeName>
        <fullName evidence="5">UDP-N-acetylmannosamine transferase</fullName>
    </alternativeName>
    <alternativeName>
        <fullName evidence="5">UDP-N-acetylmannosamine:N-acetylglucosaminyl pyrophosphorylundecaprenol N-acetylmannosaminyltransferase</fullName>
    </alternativeName>
</protein>
<proteinExistence type="inferred from homology"/>
<dbReference type="HAMAP" id="MF_02070">
    <property type="entry name" value="TagA_TarA"/>
    <property type="match status" value="1"/>
</dbReference>
<gene>
    <name evidence="6" type="ORF">FWJ32_10750</name>
</gene>
<evidence type="ECO:0000313" key="7">
    <source>
        <dbReference type="Proteomes" id="UP000322976"/>
    </source>
</evidence>
<keyword evidence="4 5" id="KW-0961">Cell wall biogenesis/degradation</keyword>
<comment type="similarity">
    <text evidence="5">Belongs to the glycosyltransferase 26 family. TagA/TarA subfamily.</text>
</comment>
<evidence type="ECO:0000313" key="6">
    <source>
        <dbReference type="EMBL" id="TZE81090.1"/>
    </source>
</evidence>
<organism evidence="6 7">
    <name type="scientific">Calorimonas adulescens</name>
    <dbReference type="NCBI Taxonomy" id="2606906"/>
    <lineage>
        <taxon>Bacteria</taxon>
        <taxon>Bacillati</taxon>
        <taxon>Bacillota</taxon>
        <taxon>Clostridia</taxon>
        <taxon>Thermoanaerobacterales</taxon>
        <taxon>Thermoanaerobacteraceae</taxon>
        <taxon>Calorimonas</taxon>
    </lineage>
</organism>
<dbReference type="Proteomes" id="UP000322976">
    <property type="component" value="Unassembled WGS sequence"/>
</dbReference>
<dbReference type="NCBIfam" id="TIGR00696">
    <property type="entry name" value="wecG_tagA_cpsF"/>
    <property type="match status" value="1"/>
</dbReference>
<sequence>MEKVEILNIRIDNVTMDEAYRNILVFLKEDRRHIVYTPNAEIIMAAQRDRSLVDVLNFSDLNVPDGIGVVMASRLYGCRIKERVAGFDLMNYILKNAPAEGYSVYFLGGKPGVAEKAAKKAVSMYGEINIAGFHDGYFDRMEEKRVIEEINSRGVDFLFVGLGAPKQERWIYEHPEIKAKVIMGVGGSFDVLAGVVKRAPEIYQKFGLEWLYRLIQEPWRYRRMMSLPLFVLTVIKDRIGGVLWSGKK</sequence>
<comment type="function">
    <text evidence="5">Catalyzes the conversion of GlcNAc-PP-undecaprenol into ManNAc-GlcNAc-PP-undecaprenol, the first committed lipid intermediate in the de novo synthesis of teichoic acid.</text>
</comment>
<dbReference type="InterPro" id="IPR034714">
    <property type="entry name" value="TagA_TarA"/>
</dbReference>
<dbReference type="AlphaFoldDB" id="A0A5D8Q932"/>
<keyword evidence="3 5" id="KW-0777">Teichoic acid biosynthesis</keyword>
<keyword evidence="1 5" id="KW-0328">Glycosyltransferase</keyword>
<evidence type="ECO:0000256" key="5">
    <source>
        <dbReference type="HAMAP-Rule" id="MF_02070"/>
    </source>
</evidence>
<name>A0A5D8Q932_9THEO</name>
<dbReference type="CDD" id="cd06533">
    <property type="entry name" value="Glyco_transf_WecG_TagA"/>
    <property type="match status" value="1"/>
</dbReference>
<dbReference type="UniPathway" id="UPA00632"/>
<dbReference type="GO" id="GO:0047244">
    <property type="term" value="F:N-acetylglucosaminyldiphosphoundecaprenol N-acetyl-beta-D-mannosaminyltransferase activity"/>
    <property type="evidence" value="ECO:0007669"/>
    <property type="project" value="UniProtKB-UniRule"/>
</dbReference>
<keyword evidence="7" id="KW-1185">Reference proteome</keyword>
<dbReference type="EMBL" id="VTPS01000018">
    <property type="protein sequence ID" value="TZE81090.1"/>
    <property type="molecule type" value="Genomic_DNA"/>
</dbReference>
<accession>A0A5D8Q932</accession>
<dbReference type="InterPro" id="IPR004629">
    <property type="entry name" value="WecG_TagA_CpsF"/>
</dbReference>
<evidence type="ECO:0000256" key="2">
    <source>
        <dbReference type="ARBA" id="ARBA00022679"/>
    </source>
</evidence>